<protein>
    <submittedName>
        <fullName evidence="3">FmdB family transcriptional regulator</fullName>
    </submittedName>
</protein>
<reference evidence="4" key="2">
    <citation type="journal article" date="2018" name="Environ. Microbiol.">
        <title>Bloom of a denitrifying methanotroph, 'Candidatus Methylomirabilis limnetica', in a deep stratified lake.</title>
        <authorList>
            <person name="Graf J.S."/>
            <person name="Mayr M.J."/>
            <person name="Marchant H.K."/>
            <person name="Tienken D."/>
            <person name="Hach P.F."/>
            <person name="Brand A."/>
            <person name="Schubert C.J."/>
            <person name="Kuypers M.M."/>
            <person name="Milucka J."/>
        </authorList>
    </citation>
    <scope>NUCLEOTIDE SEQUENCE [LARGE SCALE GENOMIC DNA]</scope>
    <source>
        <strain evidence="4">Zug</strain>
    </source>
</reference>
<organism evidence="3 4">
    <name type="scientific">Candidatus Methylomirabilis limnetica</name>
    <dbReference type="NCBI Taxonomy" id="2033718"/>
    <lineage>
        <taxon>Bacteria</taxon>
        <taxon>Candidatus Methylomirabilota</taxon>
        <taxon>Candidatus Methylomirabilia</taxon>
        <taxon>Candidatus Methylomirabilales</taxon>
        <taxon>Candidatus Methylomirabilaceae</taxon>
        <taxon>Candidatus Methylomirabilis</taxon>
    </lineage>
</organism>
<feature type="region of interest" description="Disordered" evidence="1">
    <location>
        <begin position="92"/>
        <end position="116"/>
    </location>
</feature>
<dbReference type="Pfam" id="PF09723">
    <property type="entry name" value="Zn_ribbon_8"/>
    <property type="match status" value="1"/>
</dbReference>
<evidence type="ECO:0000259" key="2">
    <source>
        <dbReference type="SMART" id="SM00834"/>
    </source>
</evidence>
<dbReference type="SMART" id="SM00834">
    <property type="entry name" value="CxxC_CXXC_SSSS"/>
    <property type="match status" value="1"/>
</dbReference>
<sequence length="116" mass="13187">MPIYEYACHSCRKRVSLLIRNIHNPLIPVCPRCESREMTRLLSRFAVVKSEESRFERMADPSNFGDLDENDPKSVARWAKRMGKEMGEDVGEDFDQMMEEATEEGAAAEGGAEAEE</sequence>
<feature type="domain" description="Putative regulatory protein FmdB zinc ribbon" evidence="2">
    <location>
        <begin position="1"/>
        <end position="43"/>
    </location>
</feature>
<dbReference type="PANTHER" id="PTHR34404">
    <property type="entry name" value="REGULATORY PROTEIN, FMDB FAMILY"/>
    <property type="match status" value="1"/>
</dbReference>
<name>A0A2T4TYG3_9BACT</name>
<feature type="compositionally biased region" description="Low complexity" evidence="1">
    <location>
        <begin position="104"/>
        <end position="116"/>
    </location>
</feature>
<gene>
    <name evidence="3" type="ORF">CLG94_05700</name>
</gene>
<dbReference type="PANTHER" id="PTHR34404:SF3">
    <property type="entry name" value="REGULATORY PROTEIN, FMDB FAMILY"/>
    <property type="match status" value="1"/>
</dbReference>
<evidence type="ECO:0000313" key="4">
    <source>
        <dbReference type="Proteomes" id="UP000241436"/>
    </source>
</evidence>
<reference evidence="3 4" key="1">
    <citation type="submission" date="2017-09" db="EMBL/GenBank/DDBJ databases">
        <title>Bloom of a denitrifying methanotroph, Candidatus Methylomirabilis limnetica, in a deep stratified lake.</title>
        <authorList>
            <person name="Graf J.S."/>
            <person name="Marchant H.K."/>
            <person name="Tienken D."/>
            <person name="Hach P.F."/>
            <person name="Brand A."/>
            <person name="Schubert C.J."/>
            <person name="Kuypers M.M."/>
            <person name="Milucka J."/>
        </authorList>
    </citation>
    <scope>NUCLEOTIDE SEQUENCE [LARGE SCALE GENOMIC DNA]</scope>
    <source>
        <strain evidence="3 4">Zug</strain>
    </source>
</reference>
<evidence type="ECO:0000313" key="3">
    <source>
        <dbReference type="EMBL" id="PTL36154.1"/>
    </source>
</evidence>
<feature type="compositionally biased region" description="Acidic residues" evidence="1">
    <location>
        <begin position="92"/>
        <end position="103"/>
    </location>
</feature>
<dbReference type="EMBL" id="NVQC01000017">
    <property type="protein sequence ID" value="PTL36154.1"/>
    <property type="molecule type" value="Genomic_DNA"/>
</dbReference>
<dbReference type="AlphaFoldDB" id="A0A2T4TYG3"/>
<dbReference type="InterPro" id="IPR013429">
    <property type="entry name" value="Regulatory_FmdB_Zinc_ribbon"/>
</dbReference>
<dbReference type="OrthoDB" id="9806664at2"/>
<keyword evidence="4" id="KW-1185">Reference proteome</keyword>
<dbReference type="Proteomes" id="UP000241436">
    <property type="component" value="Unassembled WGS sequence"/>
</dbReference>
<evidence type="ECO:0000256" key="1">
    <source>
        <dbReference type="SAM" id="MobiDB-lite"/>
    </source>
</evidence>
<comment type="caution">
    <text evidence="3">The sequence shown here is derived from an EMBL/GenBank/DDBJ whole genome shotgun (WGS) entry which is preliminary data.</text>
</comment>
<accession>A0A2T4TYG3</accession>
<proteinExistence type="predicted"/>
<dbReference type="NCBIfam" id="TIGR02605">
    <property type="entry name" value="CxxC_CxxC_SSSS"/>
    <property type="match status" value="1"/>
</dbReference>